<dbReference type="EMBL" id="SOMN01000006">
    <property type="protein sequence ID" value="TFE28666.1"/>
    <property type="molecule type" value="Genomic_DNA"/>
</dbReference>
<dbReference type="SUPFAM" id="SSF48371">
    <property type="entry name" value="ARM repeat"/>
    <property type="match status" value="1"/>
</dbReference>
<organism evidence="1 2">
    <name type="scientific">Cohnella luojiensis</name>
    <dbReference type="NCBI Taxonomy" id="652876"/>
    <lineage>
        <taxon>Bacteria</taxon>
        <taxon>Bacillati</taxon>
        <taxon>Bacillota</taxon>
        <taxon>Bacilli</taxon>
        <taxon>Bacillales</taxon>
        <taxon>Paenibacillaceae</taxon>
        <taxon>Cohnella</taxon>
    </lineage>
</organism>
<name>A0A4Y8M394_9BACL</name>
<comment type="caution">
    <text evidence="1">The sequence shown here is derived from an EMBL/GenBank/DDBJ whole genome shotgun (WGS) entry which is preliminary data.</text>
</comment>
<dbReference type="CDD" id="cd07064">
    <property type="entry name" value="AlkD_like_1"/>
    <property type="match status" value="1"/>
</dbReference>
<accession>A0A4Y8M394</accession>
<sequence>MEDYMRNQYPFLGIKTPERTSLTKEFWSKHGIPAGDELLYVVQQLWQLPEREFQNVAMAYLEKYGKQAKKTDIVAFESLITTKSWWDTVDYLASHTMGDHLTRYPDLIPAYAERWIESDDFWLRRTALLYQLRYKQRTDVDRLFDFINRCKDEKEFFIRKAIGWALREYSKTDEDAVRRFVAETRLSPLSEREALKYVSR</sequence>
<dbReference type="InterPro" id="IPR014825">
    <property type="entry name" value="DNA_alkylation"/>
</dbReference>
<dbReference type="PANTHER" id="PTHR34070">
    <property type="entry name" value="ARMADILLO-TYPE FOLD"/>
    <property type="match status" value="1"/>
</dbReference>
<gene>
    <name evidence="1" type="ORF">E2980_06950</name>
</gene>
<evidence type="ECO:0000313" key="1">
    <source>
        <dbReference type="EMBL" id="TFE28666.1"/>
    </source>
</evidence>
<proteinExistence type="predicted"/>
<reference evidence="1 2" key="1">
    <citation type="submission" date="2019-03" db="EMBL/GenBank/DDBJ databases">
        <title>Cohnella endophytica sp. nov., a novel endophytic bacterium isolated from bark of Sonneratia apetala.</title>
        <authorList>
            <person name="Tuo L."/>
        </authorList>
    </citation>
    <scope>NUCLEOTIDE SEQUENCE [LARGE SCALE GENOMIC DNA]</scope>
    <source>
        <strain evidence="1 2">CCTCC AB 208254</strain>
    </source>
</reference>
<keyword evidence="2" id="KW-1185">Reference proteome</keyword>
<dbReference type="InterPro" id="IPR016024">
    <property type="entry name" value="ARM-type_fold"/>
</dbReference>
<protein>
    <submittedName>
        <fullName evidence="1">DNA alkylation repair protein</fullName>
    </submittedName>
</protein>
<dbReference type="Pfam" id="PF08713">
    <property type="entry name" value="DNA_alkylation"/>
    <property type="match status" value="1"/>
</dbReference>
<dbReference type="Gene3D" id="1.25.40.290">
    <property type="entry name" value="ARM repeat domains"/>
    <property type="match status" value="1"/>
</dbReference>
<dbReference type="Gene3D" id="1.20.1660.10">
    <property type="entry name" value="Hypothetical protein (EF3068)"/>
    <property type="match status" value="1"/>
</dbReference>
<dbReference type="OrthoDB" id="9775346at2"/>
<dbReference type="Proteomes" id="UP000297900">
    <property type="component" value="Unassembled WGS sequence"/>
</dbReference>
<dbReference type="PANTHER" id="PTHR34070:SF1">
    <property type="entry name" value="DNA ALKYLATION REPAIR PROTEIN"/>
    <property type="match status" value="1"/>
</dbReference>
<evidence type="ECO:0000313" key="2">
    <source>
        <dbReference type="Proteomes" id="UP000297900"/>
    </source>
</evidence>
<dbReference type="AlphaFoldDB" id="A0A4Y8M394"/>